<evidence type="ECO:0000256" key="5">
    <source>
        <dbReference type="ARBA" id="ARBA00023136"/>
    </source>
</evidence>
<keyword evidence="3 6" id="KW-0378">Hydrolase</keyword>
<evidence type="ECO:0000256" key="7">
    <source>
        <dbReference type="SAM" id="Coils"/>
    </source>
</evidence>
<evidence type="ECO:0000256" key="1">
    <source>
        <dbReference type="ARBA" id="ARBA00004170"/>
    </source>
</evidence>
<protein>
    <submittedName>
        <fullName evidence="10">Protein phosphatase 2c</fullName>
    </submittedName>
</protein>
<organism evidence="10 11">
    <name type="scientific">Tetrahymena thermophila (strain SB210)</name>
    <dbReference type="NCBI Taxonomy" id="312017"/>
    <lineage>
        <taxon>Eukaryota</taxon>
        <taxon>Sar</taxon>
        <taxon>Alveolata</taxon>
        <taxon>Ciliophora</taxon>
        <taxon>Intramacronucleata</taxon>
        <taxon>Oligohymenophorea</taxon>
        <taxon>Hymenostomatida</taxon>
        <taxon>Tetrahymenina</taxon>
        <taxon>Tetrahymenidae</taxon>
        <taxon>Tetrahymena</taxon>
    </lineage>
</organism>
<feature type="coiled-coil region" evidence="7">
    <location>
        <begin position="434"/>
        <end position="461"/>
    </location>
</feature>
<evidence type="ECO:0000256" key="6">
    <source>
        <dbReference type="RuleBase" id="RU003465"/>
    </source>
</evidence>
<dbReference type="EMBL" id="GG662308">
    <property type="protein sequence ID" value="EAS06125.2"/>
    <property type="molecule type" value="Genomic_DNA"/>
</dbReference>
<dbReference type="AlphaFoldDB" id="I7MJB5"/>
<dbReference type="Proteomes" id="UP000009168">
    <property type="component" value="Unassembled WGS sequence"/>
</dbReference>
<dbReference type="SUPFAM" id="SSF81606">
    <property type="entry name" value="PP2C-like"/>
    <property type="match status" value="1"/>
</dbReference>
<feature type="region of interest" description="Disordered" evidence="8">
    <location>
        <begin position="522"/>
        <end position="551"/>
    </location>
</feature>
<keyword evidence="5" id="KW-0472">Membrane</keyword>
<reference evidence="11" key="1">
    <citation type="journal article" date="2006" name="PLoS Biol.">
        <title>Macronuclear genome sequence of the ciliate Tetrahymena thermophila, a model eukaryote.</title>
        <authorList>
            <person name="Eisen J.A."/>
            <person name="Coyne R.S."/>
            <person name="Wu M."/>
            <person name="Wu D."/>
            <person name="Thiagarajan M."/>
            <person name="Wortman J.R."/>
            <person name="Badger J.H."/>
            <person name="Ren Q."/>
            <person name="Amedeo P."/>
            <person name="Jones K.M."/>
            <person name="Tallon L.J."/>
            <person name="Delcher A.L."/>
            <person name="Salzberg S.L."/>
            <person name="Silva J.C."/>
            <person name="Haas B.J."/>
            <person name="Majoros W.H."/>
            <person name="Farzad M."/>
            <person name="Carlton J.M."/>
            <person name="Smith R.K. Jr."/>
            <person name="Garg J."/>
            <person name="Pearlman R.E."/>
            <person name="Karrer K.M."/>
            <person name="Sun L."/>
            <person name="Manning G."/>
            <person name="Elde N.C."/>
            <person name="Turkewitz A.P."/>
            <person name="Asai D.J."/>
            <person name="Wilkes D.E."/>
            <person name="Wang Y."/>
            <person name="Cai H."/>
            <person name="Collins K."/>
            <person name="Stewart B.A."/>
            <person name="Lee S.R."/>
            <person name="Wilamowska K."/>
            <person name="Weinberg Z."/>
            <person name="Ruzzo W.L."/>
            <person name="Wloga D."/>
            <person name="Gaertig J."/>
            <person name="Frankel J."/>
            <person name="Tsao C.-C."/>
            <person name="Gorovsky M.A."/>
            <person name="Keeling P.J."/>
            <person name="Waller R.F."/>
            <person name="Patron N.J."/>
            <person name="Cherry J.M."/>
            <person name="Stover N.A."/>
            <person name="Krieger C.J."/>
            <person name="del Toro C."/>
            <person name="Ryder H.F."/>
            <person name="Williamson S.C."/>
            <person name="Barbeau R.A."/>
            <person name="Hamilton E.P."/>
            <person name="Orias E."/>
        </authorList>
    </citation>
    <scope>NUCLEOTIDE SEQUENCE [LARGE SCALE GENOMIC DNA]</scope>
    <source>
        <strain evidence="11">SB210</strain>
    </source>
</reference>
<dbReference type="InterPro" id="IPR000222">
    <property type="entry name" value="PP2C_BS"/>
</dbReference>
<feature type="compositionally biased region" description="Low complexity" evidence="8">
    <location>
        <begin position="237"/>
        <end position="262"/>
    </location>
</feature>
<dbReference type="PROSITE" id="PS01032">
    <property type="entry name" value="PPM_1"/>
    <property type="match status" value="1"/>
</dbReference>
<dbReference type="GO" id="GO:0046872">
    <property type="term" value="F:metal ion binding"/>
    <property type="evidence" value="ECO:0007669"/>
    <property type="project" value="UniProtKB-KW"/>
</dbReference>
<dbReference type="RefSeq" id="XP_001026370.2">
    <property type="nucleotide sequence ID" value="XM_001026370.2"/>
</dbReference>
<dbReference type="InterPro" id="IPR001932">
    <property type="entry name" value="PPM-type_phosphatase-like_dom"/>
</dbReference>
<name>I7MJB5_TETTS</name>
<dbReference type="Pfam" id="PF00481">
    <property type="entry name" value="PP2C"/>
    <property type="match status" value="1"/>
</dbReference>
<comment type="similarity">
    <text evidence="6">Belongs to the PP2C family.</text>
</comment>
<feature type="region of interest" description="Disordered" evidence="8">
    <location>
        <begin position="228"/>
        <end position="268"/>
    </location>
</feature>
<accession>I7MJB5</accession>
<evidence type="ECO:0000259" key="9">
    <source>
        <dbReference type="PROSITE" id="PS51746"/>
    </source>
</evidence>
<dbReference type="KEGG" id="tet:TTHERM_00670490"/>
<dbReference type="OrthoDB" id="288268at2759"/>
<feature type="compositionally biased region" description="Polar residues" evidence="8">
    <location>
        <begin position="58"/>
        <end position="76"/>
    </location>
</feature>
<dbReference type="STRING" id="312017.I7MJB5"/>
<feature type="compositionally biased region" description="Polar residues" evidence="8">
    <location>
        <begin position="16"/>
        <end position="34"/>
    </location>
</feature>
<dbReference type="SMART" id="SM00332">
    <property type="entry name" value="PP2Cc"/>
    <property type="match status" value="1"/>
</dbReference>
<gene>
    <name evidence="10" type="ORF">TTHERM_00670490</name>
</gene>
<keyword evidence="7" id="KW-0175">Coiled coil</keyword>
<dbReference type="InParanoid" id="I7MJB5"/>
<proteinExistence type="inferred from homology"/>
<dbReference type="GO" id="GO:0004722">
    <property type="term" value="F:protein serine/threonine phosphatase activity"/>
    <property type="evidence" value="ECO:0007669"/>
    <property type="project" value="InterPro"/>
</dbReference>
<evidence type="ECO:0000313" key="11">
    <source>
        <dbReference type="Proteomes" id="UP000009168"/>
    </source>
</evidence>
<dbReference type="GeneID" id="7824833"/>
<comment type="subcellular location">
    <subcellularLocation>
        <location evidence="1">Membrane</location>
        <topology evidence="1">Peripheral membrane protein</topology>
    </subcellularLocation>
</comment>
<feature type="region of interest" description="Disordered" evidence="8">
    <location>
        <begin position="409"/>
        <end position="434"/>
    </location>
</feature>
<keyword evidence="2" id="KW-0479">Metal-binding</keyword>
<dbReference type="InterPro" id="IPR036457">
    <property type="entry name" value="PPM-type-like_dom_sf"/>
</dbReference>
<feature type="region of interest" description="Disordered" evidence="8">
    <location>
        <begin position="1"/>
        <end position="76"/>
    </location>
</feature>
<keyword evidence="11" id="KW-1185">Reference proteome</keyword>
<feature type="compositionally biased region" description="Acidic residues" evidence="8">
    <location>
        <begin position="529"/>
        <end position="551"/>
    </location>
</feature>
<dbReference type="CDD" id="cd00143">
    <property type="entry name" value="PP2Cc"/>
    <property type="match status" value="1"/>
</dbReference>
<dbReference type="InterPro" id="IPR015655">
    <property type="entry name" value="PP2C"/>
</dbReference>
<sequence length="1051" mass="122622">MGSGNGKNKVKNDNKSQNNSIPQAQNQKNYNAVQNFKRKIDEEFQSNNSQSESDQKSVSQNEMYNQDFKNQKPNLKRFSISQQIQLSKKEEYRINNSLQIFVNKNNETGLQQRKQTQQINLRQQLQIPKQRQYRNKLQEEEEEEEKQIDFRAAVSEQSYEGDKKSIQNSIQAPKQKVRQMNYFNNLQINGSSLFKSSRKIQTVNNFTEDYSRHQKKLLLQSMKNLQKANENDDNDTSSYQSSAYSKSSPKSKKVSSNSPQQKTSCMNTPLSLKKIQIQKGNGNGNHASFSRDKLKKFSQKTVKDLLEQNIFKIQNSQKENFETEQDQDTTSLNQQINQKQETWIHASISKISSSPASEKFLQESNHSQQQLKGNKQYQQLGSLDSQNQNIVDERNTLATSKILQKSNEVTSQTLKTRQDLDNPITSHASESTFKKHAHLKRDRLNQEIASLQDISQQNEKDFKAFQNDDSQQEQDMLQSKRIIIRPTSQIINSYRNIQSQNSLQEKEIEEDSTELKNMKINQYQNSGEYQEEVEEEEQEEEEYLDDGNDQENENVYNNFIDMQNSQKKRLTKDEGLNIEQNYELQEVEELNDSLLTTYDIGYIDFNNNLKSHENEDQTSNELKTTFKSKKNITYLSNDLQPKVKRVYVRSVLQQMHTFQYYGQKNFKFEMVIGEVQQAAYFQKYLKQKIKHSDIQKNDQSYQSADSDSEQQERIIPNISAFAPKKFRVVGGTMYDQEFQQNNQLRNAVSDMEDSQLFINRKKYVKDLDKLSKFGVSVCSRKGNKEEDIQIQSDYIYYRDRLTSIFGVFDGHGPFGYQISNIAYKLLLTKFLNSLNSFVNPELALRQIYRNLSKDINKIIQQEGIVANQFISGISCTFIVKRKNNLLISHVGDTKAFVFKKNVNLNKKDKILAVQLTEDHTPNNIQERNRIYREHGEVKRSQDFSEKIFVRGRDYPAIHITRSIGDLIAQQIGVISEPYIRHYDIDINDSYLLIGTQSLFDLINTEEIWQVISPFEGNNVLEASKYLQSRVKQLKKQHPQMSEDITFVLQYL</sequence>
<evidence type="ECO:0000256" key="2">
    <source>
        <dbReference type="ARBA" id="ARBA00022723"/>
    </source>
</evidence>
<dbReference type="PANTHER" id="PTHR47992">
    <property type="entry name" value="PROTEIN PHOSPHATASE"/>
    <property type="match status" value="1"/>
</dbReference>
<feature type="domain" description="PPM-type phosphatase" evidence="9">
    <location>
        <begin position="774"/>
        <end position="1051"/>
    </location>
</feature>
<evidence type="ECO:0000256" key="4">
    <source>
        <dbReference type="ARBA" id="ARBA00022912"/>
    </source>
</evidence>
<evidence type="ECO:0000313" key="10">
    <source>
        <dbReference type="EMBL" id="EAS06125.2"/>
    </source>
</evidence>
<dbReference type="PROSITE" id="PS51746">
    <property type="entry name" value="PPM_2"/>
    <property type="match status" value="1"/>
</dbReference>
<evidence type="ECO:0000256" key="8">
    <source>
        <dbReference type="SAM" id="MobiDB-lite"/>
    </source>
</evidence>
<dbReference type="eggNOG" id="KOG0698">
    <property type="taxonomic scope" value="Eukaryota"/>
</dbReference>
<feature type="region of interest" description="Disordered" evidence="8">
    <location>
        <begin position="130"/>
        <end position="150"/>
    </location>
</feature>
<dbReference type="Gene3D" id="3.60.40.10">
    <property type="entry name" value="PPM-type phosphatase domain"/>
    <property type="match status" value="1"/>
</dbReference>
<dbReference type="GO" id="GO:0016020">
    <property type="term" value="C:membrane"/>
    <property type="evidence" value="ECO:0007669"/>
    <property type="project" value="UniProtKB-SubCell"/>
</dbReference>
<keyword evidence="4 6" id="KW-0904">Protein phosphatase</keyword>
<evidence type="ECO:0000256" key="3">
    <source>
        <dbReference type="ARBA" id="ARBA00022801"/>
    </source>
</evidence>